<proteinExistence type="predicted"/>
<comment type="caution">
    <text evidence="1">The sequence shown here is derived from an EMBL/GenBank/DDBJ whole genome shotgun (WGS) entry which is preliminary data.</text>
</comment>
<dbReference type="Proteomes" id="UP001143856">
    <property type="component" value="Unassembled WGS sequence"/>
</dbReference>
<reference evidence="1" key="1">
    <citation type="submission" date="2022-10" db="EMBL/GenBank/DDBJ databases">
        <title>Genome Sequence of Xylaria curta.</title>
        <authorList>
            <person name="Buettner E."/>
        </authorList>
    </citation>
    <scope>NUCLEOTIDE SEQUENCE</scope>
    <source>
        <strain evidence="1">Babe10</strain>
    </source>
</reference>
<keyword evidence="2" id="KW-1185">Reference proteome</keyword>
<evidence type="ECO:0000313" key="2">
    <source>
        <dbReference type="Proteomes" id="UP001143856"/>
    </source>
</evidence>
<evidence type="ECO:0000313" key="1">
    <source>
        <dbReference type="EMBL" id="KAJ2965268.1"/>
    </source>
</evidence>
<protein>
    <submittedName>
        <fullName evidence="1">Uncharacterized protein</fullName>
    </submittedName>
</protein>
<name>A0ACC1MG99_9PEZI</name>
<organism evidence="1 2">
    <name type="scientific">Xylaria curta</name>
    <dbReference type="NCBI Taxonomy" id="42375"/>
    <lineage>
        <taxon>Eukaryota</taxon>
        <taxon>Fungi</taxon>
        <taxon>Dikarya</taxon>
        <taxon>Ascomycota</taxon>
        <taxon>Pezizomycotina</taxon>
        <taxon>Sordariomycetes</taxon>
        <taxon>Xylariomycetidae</taxon>
        <taxon>Xylariales</taxon>
        <taxon>Xylariaceae</taxon>
        <taxon>Xylaria</taxon>
    </lineage>
</organism>
<sequence>MLSGFSFLAGRLRLAAGAAAGRVHRRLVEAHGQGGLRRAHQAHQSPRAHRRRLGVKMSTLALAWVLKNPNVSSAIIGASSAEQVYENVRAVAVVDKLTPEILAKIDDILNNKPPAIQARF</sequence>
<accession>A0ACC1MG99</accession>
<gene>
    <name evidence="1" type="ORF">NUW58_g10919</name>
</gene>
<dbReference type="EMBL" id="JAPDGR010005705">
    <property type="protein sequence ID" value="KAJ2965268.1"/>
    <property type="molecule type" value="Genomic_DNA"/>
</dbReference>